<dbReference type="Proteomes" id="UP000663880">
    <property type="component" value="Unassembled WGS sequence"/>
</dbReference>
<proteinExistence type="predicted"/>
<gene>
    <name evidence="2" type="ORF">PMACD_LOCUS11576</name>
</gene>
<evidence type="ECO:0000256" key="1">
    <source>
        <dbReference type="SAM" id="MobiDB-lite"/>
    </source>
</evidence>
<evidence type="ECO:0000313" key="3">
    <source>
        <dbReference type="Proteomes" id="UP000663880"/>
    </source>
</evidence>
<name>A0A821VDV8_9NEOP</name>
<protein>
    <submittedName>
        <fullName evidence="2">Uncharacterized protein</fullName>
    </submittedName>
</protein>
<organism evidence="2 3">
    <name type="scientific">Pieris macdunnoughi</name>
    <dbReference type="NCBI Taxonomy" id="345717"/>
    <lineage>
        <taxon>Eukaryota</taxon>
        <taxon>Metazoa</taxon>
        <taxon>Ecdysozoa</taxon>
        <taxon>Arthropoda</taxon>
        <taxon>Hexapoda</taxon>
        <taxon>Insecta</taxon>
        <taxon>Pterygota</taxon>
        <taxon>Neoptera</taxon>
        <taxon>Endopterygota</taxon>
        <taxon>Lepidoptera</taxon>
        <taxon>Glossata</taxon>
        <taxon>Ditrysia</taxon>
        <taxon>Papilionoidea</taxon>
        <taxon>Pieridae</taxon>
        <taxon>Pierinae</taxon>
        <taxon>Pieris</taxon>
    </lineage>
</organism>
<accession>A0A821VDV8</accession>
<comment type="caution">
    <text evidence="2">The sequence shown here is derived from an EMBL/GenBank/DDBJ whole genome shotgun (WGS) entry which is preliminary data.</text>
</comment>
<evidence type="ECO:0000313" key="2">
    <source>
        <dbReference type="EMBL" id="CAF4904455.1"/>
    </source>
</evidence>
<sequence length="97" mass="11029">MSYIVSPDRPKNQKDSQNTKPIRVKTKVTHANPRLSTEMGRAILQGVPKMDRLSGPFAATTRKEECGKRYYKKFWGESDARNKSKCNVQETQNGGRV</sequence>
<dbReference type="AlphaFoldDB" id="A0A821VDV8"/>
<reference evidence="2" key="1">
    <citation type="submission" date="2021-02" db="EMBL/GenBank/DDBJ databases">
        <authorList>
            <person name="Steward A R."/>
        </authorList>
    </citation>
    <scope>NUCLEOTIDE SEQUENCE</scope>
</reference>
<feature type="region of interest" description="Disordered" evidence="1">
    <location>
        <begin position="1"/>
        <end position="21"/>
    </location>
</feature>
<keyword evidence="3" id="KW-1185">Reference proteome</keyword>
<dbReference type="EMBL" id="CAJOBZ010000040">
    <property type="protein sequence ID" value="CAF4904455.1"/>
    <property type="molecule type" value="Genomic_DNA"/>
</dbReference>